<sequence>MHTHAHTHTHTQDRDELYKQRLLDIWHKVALTLPGESLHFSMEKTHRFITQ</sequence>
<protein>
    <submittedName>
        <fullName evidence="1">Uncharacterized protein</fullName>
    </submittedName>
</protein>
<reference evidence="1" key="1">
    <citation type="submission" date="2014-11" db="EMBL/GenBank/DDBJ databases">
        <authorList>
            <person name="Amaro Gonzalez C."/>
        </authorList>
    </citation>
    <scope>NUCLEOTIDE SEQUENCE</scope>
</reference>
<accession>A0A0E9RUR0</accession>
<organism evidence="1">
    <name type="scientific">Anguilla anguilla</name>
    <name type="common">European freshwater eel</name>
    <name type="synonym">Muraena anguilla</name>
    <dbReference type="NCBI Taxonomy" id="7936"/>
    <lineage>
        <taxon>Eukaryota</taxon>
        <taxon>Metazoa</taxon>
        <taxon>Chordata</taxon>
        <taxon>Craniata</taxon>
        <taxon>Vertebrata</taxon>
        <taxon>Euteleostomi</taxon>
        <taxon>Actinopterygii</taxon>
        <taxon>Neopterygii</taxon>
        <taxon>Teleostei</taxon>
        <taxon>Anguilliformes</taxon>
        <taxon>Anguillidae</taxon>
        <taxon>Anguilla</taxon>
    </lineage>
</organism>
<dbReference type="EMBL" id="GBXM01076569">
    <property type="protein sequence ID" value="JAH32008.1"/>
    <property type="molecule type" value="Transcribed_RNA"/>
</dbReference>
<reference evidence="1" key="2">
    <citation type="journal article" date="2015" name="Fish Shellfish Immunol.">
        <title>Early steps in the European eel (Anguilla anguilla)-Vibrio vulnificus interaction in the gills: Role of the RtxA13 toxin.</title>
        <authorList>
            <person name="Callol A."/>
            <person name="Pajuelo D."/>
            <person name="Ebbesson L."/>
            <person name="Teles M."/>
            <person name="MacKenzie S."/>
            <person name="Amaro C."/>
        </authorList>
    </citation>
    <scope>NUCLEOTIDE SEQUENCE</scope>
</reference>
<dbReference type="AlphaFoldDB" id="A0A0E9RUR0"/>
<name>A0A0E9RUR0_ANGAN</name>
<proteinExistence type="predicted"/>
<evidence type="ECO:0000313" key="1">
    <source>
        <dbReference type="EMBL" id="JAH32008.1"/>
    </source>
</evidence>